<evidence type="ECO:0000256" key="5">
    <source>
        <dbReference type="SAM" id="MobiDB-lite"/>
    </source>
</evidence>
<sequence length="276" mass="29538">MQLLFHLFLWGLFQGVCSVSFIDPSDAGKLPPQDYSADPVFAMGSTLRIQWSLEPTEQNQLLDLIMWQDVAGSKFEYIGKDLASNTTSFNWNVSTAKDLGVSHAFFFDLYLEPTTIDANVANEDARSHYINITSAIVPTTSTTTASSTTSSSSSVTAKTSTASVTTSPTTSATAVPIPASDGLSTGAKIGLGLGVPIVVIALIAIGWLIFGRRKQKHEAMPRLSAYSISGEVEKSPPYSETKPGFVTHPGLIEAPSPNLHSSFVEATTPVPGRYEM</sequence>
<organism evidence="8 9">
    <name type="scientific">Phialocephala subalpina</name>
    <dbReference type="NCBI Taxonomy" id="576137"/>
    <lineage>
        <taxon>Eukaryota</taxon>
        <taxon>Fungi</taxon>
        <taxon>Dikarya</taxon>
        <taxon>Ascomycota</taxon>
        <taxon>Pezizomycotina</taxon>
        <taxon>Leotiomycetes</taxon>
        <taxon>Helotiales</taxon>
        <taxon>Mollisiaceae</taxon>
        <taxon>Phialocephala</taxon>
        <taxon>Phialocephala fortinii species complex</taxon>
    </lineage>
</organism>
<protein>
    <recommendedName>
        <fullName evidence="10">Mid2 domain-containing protein</fullName>
    </recommendedName>
</protein>
<name>A0A1L7XI66_9HELO</name>
<feature type="transmembrane region" description="Helical" evidence="6">
    <location>
        <begin position="189"/>
        <end position="210"/>
    </location>
</feature>
<evidence type="ECO:0008006" key="10">
    <source>
        <dbReference type="Google" id="ProtNLM"/>
    </source>
</evidence>
<dbReference type="PANTHER" id="PTHR15549">
    <property type="entry name" value="PAIRED IMMUNOGLOBULIN-LIKE TYPE 2 RECEPTOR"/>
    <property type="match status" value="1"/>
</dbReference>
<keyword evidence="2 6" id="KW-0812">Transmembrane</keyword>
<reference evidence="8 9" key="1">
    <citation type="submission" date="2016-03" db="EMBL/GenBank/DDBJ databases">
        <authorList>
            <person name="Ploux O."/>
        </authorList>
    </citation>
    <scope>NUCLEOTIDE SEQUENCE [LARGE SCALE GENOMIC DNA]</scope>
    <source>
        <strain evidence="8 9">UAMH 11012</strain>
    </source>
</reference>
<evidence type="ECO:0000313" key="8">
    <source>
        <dbReference type="EMBL" id="CZR64708.1"/>
    </source>
</evidence>
<dbReference type="AlphaFoldDB" id="A0A1L7XI66"/>
<feature type="signal peptide" evidence="7">
    <location>
        <begin position="1"/>
        <end position="18"/>
    </location>
</feature>
<feature type="region of interest" description="Disordered" evidence="5">
    <location>
        <begin position="141"/>
        <end position="174"/>
    </location>
</feature>
<evidence type="ECO:0000256" key="3">
    <source>
        <dbReference type="ARBA" id="ARBA00022989"/>
    </source>
</evidence>
<comment type="subcellular location">
    <subcellularLocation>
        <location evidence="1">Membrane</location>
        <topology evidence="1">Single-pass membrane protein</topology>
    </subcellularLocation>
</comment>
<evidence type="ECO:0000256" key="6">
    <source>
        <dbReference type="SAM" id="Phobius"/>
    </source>
</evidence>
<gene>
    <name evidence="8" type="ORF">PAC_14607</name>
</gene>
<evidence type="ECO:0000256" key="2">
    <source>
        <dbReference type="ARBA" id="ARBA00022692"/>
    </source>
</evidence>
<accession>A0A1L7XI66</accession>
<keyword evidence="7" id="KW-0732">Signal</keyword>
<dbReference type="InterPro" id="IPR051694">
    <property type="entry name" value="Immunoregulatory_rcpt-like"/>
</dbReference>
<feature type="chain" id="PRO_5013177009" description="Mid2 domain-containing protein" evidence="7">
    <location>
        <begin position="19"/>
        <end position="276"/>
    </location>
</feature>
<keyword evidence="9" id="KW-1185">Reference proteome</keyword>
<evidence type="ECO:0000256" key="4">
    <source>
        <dbReference type="ARBA" id="ARBA00023136"/>
    </source>
</evidence>
<dbReference type="EMBL" id="FJOG01000027">
    <property type="protein sequence ID" value="CZR64708.1"/>
    <property type="molecule type" value="Genomic_DNA"/>
</dbReference>
<dbReference type="STRING" id="576137.A0A1L7XI66"/>
<evidence type="ECO:0000313" key="9">
    <source>
        <dbReference type="Proteomes" id="UP000184330"/>
    </source>
</evidence>
<dbReference type="OrthoDB" id="3555549at2759"/>
<dbReference type="GO" id="GO:0071944">
    <property type="term" value="C:cell periphery"/>
    <property type="evidence" value="ECO:0007669"/>
    <property type="project" value="UniProtKB-ARBA"/>
</dbReference>
<dbReference type="Proteomes" id="UP000184330">
    <property type="component" value="Unassembled WGS sequence"/>
</dbReference>
<dbReference type="GO" id="GO:0016020">
    <property type="term" value="C:membrane"/>
    <property type="evidence" value="ECO:0007669"/>
    <property type="project" value="UniProtKB-SubCell"/>
</dbReference>
<keyword evidence="3 6" id="KW-1133">Transmembrane helix</keyword>
<proteinExistence type="predicted"/>
<evidence type="ECO:0000256" key="1">
    <source>
        <dbReference type="ARBA" id="ARBA00004167"/>
    </source>
</evidence>
<keyword evidence="4 6" id="KW-0472">Membrane</keyword>
<evidence type="ECO:0000256" key="7">
    <source>
        <dbReference type="SAM" id="SignalP"/>
    </source>
</evidence>